<dbReference type="RefSeq" id="WP_002359317.1">
    <property type="nucleotide sequence ID" value="NZ_BLPK01000003.1"/>
</dbReference>
<evidence type="ECO:0000313" key="2">
    <source>
        <dbReference type="EMBL" id="STP63612.1"/>
    </source>
</evidence>
<proteinExistence type="predicted"/>
<sequence length="74" mass="8202">MDTSKLSQFMSSGLITLIAFGVIILILKHWKEAAWLKIGSVIVIALILNDFATNNGQNIFKVVKWVLGLFGIQL</sequence>
<gene>
    <name evidence="2" type="ORF">NCTC13379_00456</name>
</gene>
<comment type="caution">
    <text evidence="2">The sequence shown here is derived from an EMBL/GenBank/DDBJ whole genome shotgun (WGS) entry which is preliminary data.</text>
</comment>
<organism evidence="2 3">
    <name type="scientific">Enterococcus faecalis</name>
    <name type="common">Streptococcus faecalis</name>
    <dbReference type="NCBI Taxonomy" id="1351"/>
    <lineage>
        <taxon>Bacteria</taxon>
        <taxon>Bacillati</taxon>
        <taxon>Bacillota</taxon>
        <taxon>Bacilli</taxon>
        <taxon>Lactobacillales</taxon>
        <taxon>Enterococcaceae</taxon>
        <taxon>Enterococcus</taxon>
    </lineage>
</organism>
<protein>
    <recommendedName>
        <fullName evidence="4">Holin</fullName>
    </recommendedName>
</protein>
<keyword evidence="1" id="KW-1133">Transmembrane helix</keyword>
<evidence type="ECO:0000313" key="3">
    <source>
        <dbReference type="Proteomes" id="UP000254396"/>
    </source>
</evidence>
<dbReference type="AlphaFoldDB" id="A0AAX2KMF1"/>
<dbReference type="Proteomes" id="UP000254396">
    <property type="component" value="Unassembled WGS sequence"/>
</dbReference>
<feature type="transmembrane region" description="Helical" evidence="1">
    <location>
        <begin position="6"/>
        <end position="27"/>
    </location>
</feature>
<reference evidence="2 3" key="1">
    <citation type="submission" date="2018-06" db="EMBL/GenBank/DDBJ databases">
        <authorList>
            <consortium name="Pathogen Informatics"/>
            <person name="Doyle S."/>
        </authorList>
    </citation>
    <scope>NUCLEOTIDE SEQUENCE [LARGE SCALE GENOMIC DNA]</scope>
    <source>
        <strain evidence="2 3">NCTC13379</strain>
    </source>
</reference>
<evidence type="ECO:0008006" key="4">
    <source>
        <dbReference type="Google" id="ProtNLM"/>
    </source>
</evidence>
<name>A0AAX2KMF1_ENTFL</name>
<dbReference type="EMBL" id="UGIX01000001">
    <property type="protein sequence ID" value="STP63612.1"/>
    <property type="molecule type" value="Genomic_DNA"/>
</dbReference>
<keyword evidence="1" id="KW-0812">Transmembrane</keyword>
<evidence type="ECO:0000256" key="1">
    <source>
        <dbReference type="SAM" id="Phobius"/>
    </source>
</evidence>
<keyword evidence="1" id="KW-0472">Membrane</keyword>
<feature type="transmembrane region" description="Helical" evidence="1">
    <location>
        <begin position="34"/>
        <end position="52"/>
    </location>
</feature>
<accession>A0AAX2KMF1</accession>